<evidence type="ECO:0000313" key="3">
    <source>
        <dbReference type="EMBL" id="OBY63683.1"/>
    </source>
</evidence>
<dbReference type="OrthoDB" id="634585at2"/>
<evidence type="ECO:0000313" key="4">
    <source>
        <dbReference type="Proteomes" id="UP000092612"/>
    </source>
</evidence>
<dbReference type="InterPro" id="IPR025554">
    <property type="entry name" value="DUF4140"/>
</dbReference>
<gene>
    <name evidence="3" type="ORF">LPB301_12865</name>
</gene>
<dbReference type="NCBIfam" id="TIGR02231">
    <property type="entry name" value="mucoidy inhibitor MuiA family protein"/>
    <property type="match status" value="1"/>
</dbReference>
<evidence type="ECO:0000259" key="2">
    <source>
        <dbReference type="Pfam" id="PF13600"/>
    </source>
</evidence>
<dbReference type="PANTHER" id="PTHR31005:SF8">
    <property type="entry name" value="DUF4139 DOMAIN-CONTAINING PROTEIN"/>
    <property type="match status" value="1"/>
</dbReference>
<dbReference type="InterPro" id="IPR037291">
    <property type="entry name" value="DUF4139"/>
</dbReference>
<dbReference type="InterPro" id="IPR011935">
    <property type="entry name" value="CHP02231"/>
</dbReference>
<dbReference type="Proteomes" id="UP000092612">
    <property type="component" value="Unassembled WGS sequence"/>
</dbReference>
<keyword evidence="4" id="KW-1185">Reference proteome</keyword>
<dbReference type="Pfam" id="PF13600">
    <property type="entry name" value="DUF4140"/>
    <property type="match status" value="1"/>
</dbReference>
<name>A0A1B8TVJ5_9FLAO</name>
<comment type="caution">
    <text evidence="3">The sequence shown here is derived from an EMBL/GenBank/DDBJ whole genome shotgun (WGS) entry which is preliminary data.</text>
</comment>
<dbReference type="KEGG" id="prn:BW723_02835"/>
<protein>
    <recommendedName>
        <fullName evidence="5">Energy transducer TonB</fullName>
    </recommendedName>
</protein>
<proteinExistence type="predicted"/>
<evidence type="ECO:0000259" key="1">
    <source>
        <dbReference type="Pfam" id="PF13598"/>
    </source>
</evidence>
<dbReference type="PANTHER" id="PTHR31005">
    <property type="entry name" value="DUF4139 DOMAIN-CONTAINING PROTEIN"/>
    <property type="match status" value="1"/>
</dbReference>
<feature type="domain" description="DUF4139" evidence="1">
    <location>
        <begin position="217"/>
        <end position="629"/>
    </location>
</feature>
<dbReference type="RefSeq" id="WP_068362579.1">
    <property type="nucleotide sequence ID" value="NZ_CP019337.1"/>
</dbReference>
<dbReference type="EMBL" id="LSFL01000035">
    <property type="protein sequence ID" value="OBY63683.1"/>
    <property type="molecule type" value="Genomic_DNA"/>
</dbReference>
<feature type="domain" description="DUF4140" evidence="2">
    <location>
        <begin position="35"/>
        <end position="130"/>
    </location>
</feature>
<reference evidence="4" key="1">
    <citation type="submission" date="2016-02" db="EMBL/GenBank/DDBJ databases">
        <title>Paenibacillus sp. LPB0068, isolated from Crassostrea gigas.</title>
        <authorList>
            <person name="Shin S.-K."/>
            <person name="Yi H."/>
        </authorList>
    </citation>
    <scope>NUCLEOTIDE SEQUENCE [LARGE SCALE GENOMIC DNA]</scope>
    <source>
        <strain evidence="4">KCTC 23969</strain>
    </source>
</reference>
<dbReference type="InterPro" id="IPR008969">
    <property type="entry name" value="CarboxyPept-like_regulatory"/>
</dbReference>
<dbReference type="Pfam" id="PF13598">
    <property type="entry name" value="DUF4139"/>
    <property type="match status" value="1"/>
</dbReference>
<dbReference type="AlphaFoldDB" id="A0A1B8TVJ5"/>
<evidence type="ECO:0008006" key="5">
    <source>
        <dbReference type="Google" id="ProtNLM"/>
    </source>
</evidence>
<dbReference type="Gene3D" id="2.60.40.1120">
    <property type="entry name" value="Carboxypeptidase-like, regulatory domain"/>
    <property type="match status" value="1"/>
</dbReference>
<dbReference type="Pfam" id="PF13715">
    <property type="entry name" value="CarbopepD_reg_2"/>
    <property type="match status" value="1"/>
</dbReference>
<dbReference type="SUPFAM" id="SSF49464">
    <property type="entry name" value="Carboxypeptidase regulatory domain-like"/>
    <property type="match status" value="1"/>
</dbReference>
<sequence length="636" mass="71740">MKKVVFLLICIQFSIAIKAQNNREKIIKSEVKSAVVFLENAQVNREKTVFLSKGENTLKFTNLSPFIDSKSIQIKAKDIEIQAINFQKDYLKQIKKNPELQKLKTQLSLIENNINSKNVDLEIVKEEVVFLKSNKTIGGNQTLTATTFKEAANYYGSKIKALKTTEFKLKNAIKTLNLEASKIEKQISDFTSNKNFGSGEITIRLKSELAKNTKFILSYNVDNVGWYPTYDVRVKNINAPLELVYKANLYQNSKVDWTNVKLSFSSGNPTKSNKVKEVIPYFIDYGTNPPNYKNNINQVTGVVSGSGEPLPGATITIKGTTIGTTTDFDGKFSLEIPDTNSTLLINYLGFKSKEMAINSNYINVNLEEDYNQLDEIVVVGYGTSRKGSRKNDRKIGTTLSGAVAGLSIRGASSIKKEKARTKVSTINTKQVVNQTTVNFEVVKPYSIKTSNKNFSLTMKVFNITSNYQYYSFPRAEQSAFLVAKITDWEKFNLLEAEANIYFEDTFVGTTLIDTRVAKKELEISLGVDKNVAIARNKEKDFTTRQFIGNKKEEARVWNYTVKNNKNEAINIVVLDQIPISMSETIKIELNTDVTKGVLNTETGEIKWKINLPSKEVKNFKLKYAVKHPKNYVINLD</sequence>
<organism evidence="3 4">
    <name type="scientific">Polaribacter reichenbachii</name>
    <dbReference type="NCBI Taxonomy" id="996801"/>
    <lineage>
        <taxon>Bacteria</taxon>
        <taxon>Pseudomonadati</taxon>
        <taxon>Bacteroidota</taxon>
        <taxon>Flavobacteriia</taxon>
        <taxon>Flavobacteriales</taxon>
        <taxon>Flavobacteriaceae</taxon>
    </lineage>
</organism>
<accession>A0A1B8TVJ5</accession>